<evidence type="ECO:0000256" key="4">
    <source>
        <dbReference type="ARBA" id="ARBA00019403"/>
    </source>
</evidence>
<evidence type="ECO:0000256" key="10">
    <source>
        <dbReference type="ARBA" id="ARBA00023014"/>
    </source>
</evidence>
<keyword evidence="11" id="KW-0234">DNA repair</keyword>
<dbReference type="PANTHER" id="PTHR33693">
    <property type="entry name" value="TYPE-5 URACIL-DNA GLYCOSYLASE"/>
    <property type="match status" value="1"/>
</dbReference>
<evidence type="ECO:0000256" key="8">
    <source>
        <dbReference type="ARBA" id="ARBA00022801"/>
    </source>
</evidence>
<keyword evidence="9" id="KW-0408">Iron</keyword>
<reference evidence="13 14" key="1">
    <citation type="journal article" date="2017" name="ISME J.">
        <title>Energy and carbon metabolisms in a deep terrestrial subsurface fluid microbial community.</title>
        <authorList>
            <person name="Momper L."/>
            <person name="Jungbluth S.P."/>
            <person name="Lee M.D."/>
            <person name="Amend J.P."/>
        </authorList>
    </citation>
    <scope>NUCLEOTIDE SEQUENCE [LARGE SCALE GENOMIC DNA]</scope>
    <source>
        <strain evidence="13">SURF_46</strain>
    </source>
</reference>
<comment type="similarity">
    <text evidence="2">Belongs to the uracil-DNA glycosylase (UDG) superfamily. Type 4 (UDGa) family.</text>
</comment>
<feature type="domain" description="Uracil-DNA glycosylase-like" evidence="12">
    <location>
        <begin position="32"/>
        <end position="177"/>
    </location>
</feature>
<dbReference type="Proteomes" id="UP000265540">
    <property type="component" value="Unassembled WGS sequence"/>
</dbReference>
<comment type="caution">
    <text evidence="13">The sequence shown here is derived from an EMBL/GenBank/DDBJ whole genome shotgun (WGS) entry which is preliminary data.</text>
</comment>
<keyword evidence="10" id="KW-0411">Iron-sulfur</keyword>
<dbReference type="AlphaFoldDB" id="A0A3A4ZE57"/>
<dbReference type="EC" id="3.2.2.27" evidence="3"/>
<sequence length="211" mass="23427">MLSKEKTIEQLENNIRVCQKCRLCKTATKAVPGEGNINSKIVFIGEAPGEMEDKTGRPFVGRAGQLLEKSLEKIGYKRENVWIGNIIKHRPPQNRDPLPDEIAACEGFLAMQLEAISPLLIVTLGRFSMNYFYPEGKISRDRGRVIRSGPYNVYPVYHPAAALRNPGMMKDFLSDFVGIPAVLKKLESSNTVTSNIPDVTEHDDGQLGLGL</sequence>
<gene>
    <name evidence="13" type="ORF">C4561_02180</name>
</gene>
<dbReference type="CDD" id="cd10030">
    <property type="entry name" value="UDG-F4_TTUDGA_SPO1dp_like"/>
    <property type="match status" value="1"/>
</dbReference>
<evidence type="ECO:0000313" key="13">
    <source>
        <dbReference type="EMBL" id="RJR27481.1"/>
    </source>
</evidence>
<protein>
    <recommendedName>
        <fullName evidence="4">Type-4 uracil-DNA glycosylase</fullName>
        <ecNumber evidence="3">3.2.2.27</ecNumber>
    </recommendedName>
</protein>
<evidence type="ECO:0000256" key="7">
    <source>
        <dbReference type="ARBA" id="ARBA00022763"/>
    </source>
</evidence>
<evidence type="ECO:0000256" key="5">
    <source>
        <dbReference type="ARBA" id="ARBA00022485"/>
    </source>
</evidence>
<dbReference type="NCBIfam" id="TIGR00758">
    <property type="entry name" value="UDG_fam4"/>
    <property type="match status" value="1"/>
</dbReference>
<evidence type="ECO:0000256" key="11">
    <source>
        <dbReference type="ARBA" id="ARBA00023204"/>
    </source>
</evidence>
<keyword evidence="8" id="KW-0378">Hydrolase</keyword>
<dbReference type="EMBL" id="QZJF01000011">
    <property type="protein sequence ID" value="RJR27481.1"/>
    <property type="molecule type" value="Genomic_DNA"/>
</dbReference>
<evidence type="ECO:0000313" key="14">
    <source>
        <dbReference type="Proteomes" id="UP000265540"/>
    </source>
</evidence>
<organism evidence="13 14">
    <name type="scientific">candidate division WWE3 bacterium</name>
    <dbReference type="NCBI Taxonomy" id="2053526"/>
    <lineage>
        <taxon>Bacteria</taxon>
        <taxon>Katanobacteria</taxon>
    </lineage>
</organism>
<dbReference type="SUPFAM" id="SSF52141">
    <property type="entry name" value="Uracil-DNA glycosylase-like"/>
    <property type="match status" value="1"/>
</dbReference>
<dbReference type="PANTHER" id="PTHR33693:SF1">
    <property type="entry name" value="TYPE-4 URACIL-DNA GLYCOSYLASE"/>
    <property type="match status" value="1"/>
</dbReference>
<keyword evidence="7" id="KW-0227">DNA damage</keyword>
<dbReference type="InterPro" id="IPR005122">
    <property type="entry name" value="Uracil-DNA_glycosylase-like"/>
</dbReference>
<keyword evidence="6" id="KW-0479">Metal-binding</keyword>
<dbReference type="SMART" id="SM00986">
    <property type="entry name" value="UDG"/>
    <property type="match status" value="1"/>
</dbReference>
<comment type="catalytic activity">
    <reaction evidence="1">
        <text>Hydrolyzes single-stranded DNA or mismatched double-stranded DNA and polynucleotides, releasing free uracil.</text>
        <dbReference type="EC" id="3.2.2.27"/>
    </reaction>
</comment>
<dbReference type="GO" id="GO:0004844">
    <property type="term" value="F:uracil DNA N-glycosylase activity"/>
    <property type="evidence" value="ECO:0007669"/>
    <property type="project" value="UniProtKB-EC"/>
</dbReference>
<dbReference type="GO" id="GO:0051539">
    <property type="term" value="F:4 iron, 4 sulfur cluster binding"/>
    <property type="evidence" value="ECO:0007669"/>
    <property type="project" value="UniProtKB-KW"/>
</dbReference>
<evidence type="ECO:0000256" key="3">
    <source>
        <dbReference type="ARBA" id="ARBA00012030"/>
    </source>
</evidence>
<keyword evidence="5" id="KW-0004">4Fe-4S</keyword>
<dbReference type="InterPro" id="IPR051536">
    <property type="entry name" value="UDG_Type-4/5"/>
</dbReference>
<evidence type="ECO:0000256" key="6">
    <source>
        <dbReference type="ARBA" id="ARBA00022723"/>
    </source>
</evidence>
<dbReference type="Gene3D" id="3.40.470.10">
    <property type="entry name" value="Uracil-DNA glycosylase-like domain"/>
    <property type="match status" value="1"/>
</dbReference>
<dbReference type="InterPro" id="IPR036895">
    <property type="entry name" value="Uracil-DNA_glycosylase-like_sf"/>
</dbReference>
<evidence type="ECO:0000259" key="12">
    <source>
        <dbReference type="SMART" id="SM00986"/>
    </source>
</evidence>
<dbReference type="InterPro" id="IPR005273">
    <property type="entry name" value="Ura-DNA_glyco_family4"/>
</dbReference>
<evidence type="ECO:0000256" key="2">
    <source>
        <dbReference type="ARBA" id="ARBA00006521"/>
    </source>
</evidence>
<dbReference type="Pfam" id="PF03167">
    <property type="entry name" value="UDG"/>
    <property type="match status" value="1"/>
</dbReference>
<dbReference type="SMART" id="SM00987">
    <property type="entry name" value="UreE_C"/>
    <property type="match status" value="1"/>
</dbReference>
<dbReference type="GO" id="GO:0046872">
    <property type="term" value="F:metal ion binding"/>
    <property type="evidence" value="ECO:0007669"/>
    <property type="project" value="UniProtKB-KW"/>
</dbReference>
<name>A0A3A4ZE57_UNCKA</name>
<proteinExistence type="inferred from homology"/>
<accession>A0A3A4ZE57</accession>
<dbReference type="GO" id="GO:0006281">
    <property type="term" value="P:DNA repair"/>
    <property type="evidence" value="ECO:0007669"/>
    <property type="project" value="UniProtKB-KW"/>
</dbReference>
<evidence type="ECO:0000256" key="1">
    <source>
        <dbReference type="ARBA" id="ARBA00001400"/>
    </source>
</evidence>
<evidence type="ECO:0000256" key="9">
    <source>
        <dbReference type="ARBA" id="ARBA00023004"/>
    </source>
</evidence>